<evidence type="ECO:0000313" key="3">
    <source>
        <dbReference type="Proteomes" id="UP001501074"/>
    </source>
</evidence>
<dbReference type="Pfam" id="PF00480">
    <property type="entry name" value="ROK"/>
    <property type="match status" value="2"/>
</dbReference>
<dbReference type="RefSeq" id="WP_231484987.1">
    <property type="nucleotide sequence ID" value="NZ_BAAAZO010000001.1"/>
</dbReference>
<dbReference type="PANTHER" id="PTHR18964">
    <property type="entry name" value="ROK (REPRESSOR, ORF, KINASE) FAMILY"/>
    <property type="match status" value="1"/>
</dbReference>
<evidence type="ECO:0000313" key="2">
    <source>
        <dbReference type="EMBL" id="GAA3592176.1"/>
    </source>
</evidence>
<protein>
    <submittedName>
        <fullName evidence="2">ROK family protein</fullName>
    </submittedName>
</protein>
<keyword evidence="3" id="KW-1185">Reference proteome</keyword>
<sequence length="287" mass="29847">MNVPVLEIGGSHLTAALVSLEGLRVVRSRRFHLEPDVSSAAFVATMLEGAAWIDVPAGSTWGVAVPGPFEYDTGVGRYAGVGKFESLNGFDVRQALVTGLAQTPGQVVFLNDADSFGLGEYAAGAAKGFTRAVCLTLGTGVGSAFVADGVSMSAGPGVPPDGEAHFIVWGGAELEETVSRRAIRRAYAEKTGENLDVHEIAALVRRGTSPAIELWNHTFRALGEALSPYVRDFGAEVLVLGGSVAGSFDLIEAPLRKGLARDVVLRAAVDTEHAPLIGAAVYAVTTA</sequence>
<dbReference type="PANTHER" id="PTHR18964:SF169">
    <property type="entry name" value="N-ACETYLMANNOSAMINE KINASE"/>
    <property type="match status" value="1"/>
</dbReference>
<dbReference type="EMBL" id="BAAAZO010000001">
    <property type="protein sequence ID" value="GAA3592176.1"/>
    <property type="molecule type" value="Genomic_DNA"/>
</dbReference>
<accession>A0ABP6YXQ6</accession>
<dbReference type="Proteomes" id="UP001501074">
    <property type="component" value="Unassembled WGS sequence"/>
</dbReference>
<comment type="caution">
    <text evidence="2">The sequence shown here is derived from an EMBL/GenBank/DDBJ whole genome shotgun (WGS) entry which is preliminary data.</text>
</comment>
<comment type="similarity">
    <text evidence="1">Belongs to the ROK (NagC/XylR) family.</text>
</comment>
<name>A0ABP6YXQ6_9ACTN</name>
<organism evidence="2 3">
    <name type="scientific">Kineosporia mesophila</name>
    <dbReference type="NCBI Taxonomy" id="566012"/>
    <lineage>
        <taxon>Bacteria</taxon>
        <taxon>Bacillati</taxon>
        <taxon>Actinomycetota</taxon>
        <taxon>Actinomycetes</taxon>
        <taxon>Kineosporiales</taxon>
        <taxon>Kineosporiaceae</taxon>
        <taxon>Kineosporia</taxon>
    </lineage>
</organism>
<reference evidence="3" key="1">
    <citation type="journal article" date="2019" name="Int. J. Syst. Evol. Microbiol.">
        <title>The Global Catalogue of Microorganisms (GCM) 10K type strain sequencing project: providing services to taxonomists for standard genome sequencing and annotation.</title>
        <authorList>
            <consortium name="The Broad Institute Genomics Platform"/>
            <consortium name="The Broad Institute Genome Sequencing Center for Infectious Disease"/>
            <person name="Wu L."/>
            <person name="Ma J."/>
        </authorList>
    </citation>
    <scope>NUCLEOTIDE SEQUENCE [LARGE SCALE GENOMIC DNA]</scope>
    <source>
        <strain evidence="3">JCM 16902</strain>
    </source>
</reference>
<proteinExistence type="inferred from homology"/>
<dbReference type="InterPro" id="IPR043129">
    <property type="entry name" value="ATPase_NBD"/>
</dbReference>
<gene>
    <name evidence="2" type="ORF">GCM10022223_03560</name>
</gene>
<dbReference type="SUPFAM" id="SSF53067">
    <property type="entry name" value="Actin-like ATPase domain"/>
    <property type="match status" value="1"/>
</dbReference>
<dbReference type="Gene3D" id="3.30.420.40">
    <property type="match status" value="2"/>
</dbReference>
<evidence type="ECO:0000256" key="1">
    <source>
        <dbReference type="ARBA" id="ARBA00006479"/>
    </source>
</evidence>
<dbReference type="InterPro" id="IPR000600">
    <property type="entry name" value="ROK"/>
</dbReference>